<feature type="region of interest" description="Disordered" evidence="1">
    <location>
        <begin position="1"/>
        <end position="31"/>
    </location>
</feature>
<dbReference type="AlphaFoldDB" id="A0A8D8JGD3"/>
<feature type="region of interest" description="Disordered" evidence="1">
    <location>
        <begin position="52"/>
        <end position="71"/>
    </location>
</feature>
<dbReference type="EMBL" id="HBUE01180696">
    <property type="protein sequence ID" value="CAG6520088.1"/>
    <property type="molecule type" value="Transcribed_RNA"/>
</dbReference>
<name>A0A8D8JGD3_CULPI</name>
<accession>A0A8D8JGD3</accession>
<evidence type="ECO:0000256" key="1">
    <source>
        <dbReference type="SAM" id="MobiDB-lite"/>
    </source>
</evidence>
<evidence type="ECO:0000313" key="2">
    <source>
        <dbReference type="EMBL" id="CAG6571654.1"/>
    </source>
</evidence>
<proteinExistence type="predicted"/>
<reference evidence="2" key="1">
    <citation type="submission" date="2021-05" db="EMBL/GenBank/DDBJ databases">
        <authorList>
            <person name="Alioto T."/>
            <person name="Alioto T."/>
            <person name="Gomez Garrido J."/>
        </authorList>
    </citation>
    <scope>NUCLEOTIDE SEQUENCE</scope>
</reference>
<organism evidence="2">
    <name type="scientific">Culex pipiens</name>
    <name type="common">House mosquito</name>
    <dbReference type="NCBI Taxonomy" id="7175"/>
    <lineage>
        <taxon>Eukaryota</taxon>
        <taxon>Metazoa</taxon>
        <taxon>Ecdysozoa</taxon>
        <taxon>Arthropoda</taxon>
        <taxon>Hexapoda</taxon>
        <taxon>Insecta</taxon>
        <taxon>Pterygota</taxon>
        <taxon>Neoptera</taxon>
        <taxon>Endopterygota</taxon>
        <taxon>Diptera</taxon>
        <taxon>Nematocera</taxon>
        <taxon>Culicoidea</taxon>
        <taxon>Culicidae</taxon>
        <taxon>Culicinae</taxon>
        <taxon>Culicini</taxon>
        <taxon>Culex</taxon>
        <taxon>Culex</taxon>
    </lineage>
</organism>
<protein>
    <submittedName>
        <fullName evidence="2">(northern house mosquito) hypothetical protein</fullName>
    </submittedName>
</protein>
<sequence>MIDVRRSLRRTAGRSTRATGTRSTSGWPPEVGISRLRFGTLTRKIPRWRTRKTFRSSTASTRSPLWGGFAGGRTKCTTSRAAPWSWTITFTSGTSVGRLFRTPRSTNTPT</sequence>
<feature type="compositionally biased region" description="Low complexity" evidence="1">
    <location>
        <begin position="13"/>
        <end position="26"/>
    </location>
</feature>
<dbReference type="EMBL" id="HBUE01286303">
    <property type="protein sequence ID" value="CAG6571654.1"/>
    <property type="molecule type" value="Transcribed_RNA"/>
</dbReference>